<dbReference type="EMBL" id="JAPFFF010000002">
    <property type="protein sequence ID" value="KAK8896997.1"/>
    <property type="molecule type" value="Genomic_DNA"/>
</dbReference>
<gene>
    <name evidence="2" type="ORF">M9Y10_014929</name>
</gene>
<accession>A0ABR2L1B4</accession>
<dbReference type="Proteomes" id="UP001470230">
    <property type="component" value="Unassembled WGS sequence"/>
</dbReference>
<keyword evidence="3" id="KW-1185">Reference proteome</keyword>
<feature type="compositionally biased region" description="Pro residues" evidence="1">
    <location>
        <begin position="310"/>
        <end position="320"/>
    </location>
</feature>
<feature type="compositionally biased region" description="Pro residues" evidence="1">
    <location>
        <begin position="229"/>
        <end position="243"/>
    </location>
</feature>
<feature type="region of interest" description="Disordered" evidence="1">
    <location>
        <begin position="305"/>
        <end position="352"/>
    </location>
</feature>
<reference evidence="2 3" key="1">
    <citation type="submission" date="2024-04" db="EMBL/GenBank/DDBJ databases">
        <title>Tritrichomonas musculus Genome.</title>
        <authorList>
            <person name="Alves-Ferreira E."/>
            <person name="Grigg M."/>
            <person name="Lorenzi H."/>
            <person name="Galac M."/>
        </authorList>
    </citation>
    <scope>NUCLEOTIDE SEQUENCE [LARGE SCALE GENOMIC DNA]</scope>
    <source>
        <strain evidence="2 3">EAF2021</strain>
    </source>
</reference>
<comment type="caution">
    <text evidence="2">The sequence shown here is derived from an EMBL/GenBank/DDBJ whole genome shotgun (WGS) entry which is preliminary data.</text>
</comment>
<feature type="region of interest" description="Disordered" evidence="1">
    <location>
        <begin position="194"/>
        <end position="247"/>
    </location>
</feature>
<proteinExistence type="predicted"/>
<protein>
    <recommendedName>
        <fullName evidence="4">WH2 domain-containing protein</fullName>
    </recommendedName>
</protein>
<sequence length="427" mass="48781">MFPAQTIIRLDENKTIENIDNVHEESAQSVIGGIRIVGLLKQSQCLLTYALDMFHDLTDLADKMSQKVANIEKRTDCIRERVTSSISKYNNISDFWDDNEECLNEEFTSSTYKQFSLKRSKIVDNMISKVNGPPDLTKFNEIEIKTKDKKESFNDNVDFNNFFSDPQFFRRQYMDELVEQLKEEKEAKKKVIRQQKLKEKEEKKKRKELKKKLNEKNLNDSTISLAITNPPPAPSKLMMPPPKGQAHHEKKLLSNNITSSLSPKRETDNIVIIPILNNLNPEEKTNINAEVHPKLNTIDSNIHDENEVFIPPPPPPPPPSLEKLPDIVPKSISNADSNSKRSSEKSKNSFETPLNHIDLIKSGKFSLKPIDRTKPLGIPPKPKEPVDPSVLTIQELLQQISIIREQTVCSESSENEEESESSENSWT</sequence>
<organism evidence="2 3">
    <name type="scientific">Tritrichomonas musculus</name>
    <dbReference type="NCBI Taxonomy" id="1915356"/>
    <lineage>
        <taxon>Eukaryota</taxon>
        <taxon>Metamonada</taxon>
        <taxon>Parabasalia</taxon>
        <taxon>Tritrichomonadida</taxon>
        <taxon>Tritrichomonadidae</taxon>
        <taxon>Tritrichomonas</taxon>
    </lineage>
</organism>
<feature type="compositionally biased region" description="Basic and acidic residues" evidence="1">
    <location>
        <begin position="338"/>
        <end position="348"/>
    </location>
</feature>
<evidence type="ECO:0000313" key="3">
    <source>
        <dbReference type="Proteomes" id="UP001470230"/>
    </source>
</evidence>
<evidence type="ECO:0000256" key="1">
    <source>
        <dbReference type="SAM" id="MobiDB-lite"/>
    </source>
</evidence>
<evidence type="ECO:0008006" key="4">
    <source>
        <dbReference type="Google" id="ProtNLM"/>
    </source>
</evidence>
<name>A0ABR2L1B4_9EUKA</name>
<evidence type="ECO:0000313" key="2">
    <source>
        <dbReference type="EMBL" id="KAK8896997.1"/>
    </source>
</evidence>
<feature type="region of interest" description="Disordered" evidence="1">
    <location>
        <begin position="407"/>
        <end position="427"/>
    </location>
</feature>